<reference evidence="4" key="2">
    <citation type="submission" date="2023-04" db="EMBL/GenBank/DDBJ databases">
        <authorList>
            <person name="Bruccoleri R.E."/>
            <person name="Oakeley E.J."/>
            <person name="Faust A.-M."/>
            <person name="Dessus-Babus S."/>
            <person name="Altorfer M."/>
            <person name="Burckhardt D."/>
            <person name="Oertli M."/>
            <person name="Naumann U."/>
            <person name="Petersen F."/>
            <person name="Wong J."/>
        </authorList>
    </citation>
    <scope>NUCLEOTIDE SEQUENCE</scope>
    <source>
        <strain evidence="4">GSM-AAB239-AS_SAM_17_03QT</strain>
        <tissue evidence="4">Leaf</tissue>
    </source>
</reference>
<dbReference type="SUPFAM" id="SSF52777">
    <property type="entry name" value="CoA-dependent acyltransferases"/>
    <property type="match status" value="1"/>
</dbReference>
<protein>
    <submittedName>
        <fullName evidence="4">Transferase</fullName>
    </submittedName>
</protein>
<comment type="caution">
    <text evidence="4">The sequence shown here is derived from an EMBL/GenBank/DDBJ whole genome shotgun (WGS) entry which is preliminary data.</text>
</comment>
<dbReference type="InterPro" id="IPR023213">
    <property type="entry name" value="CAT-like_dom_sf"/>
</dbReference>
<sequence>MTAGCERQVTVQAKWTAVSSTPVRPGKMYPLSVLDHAMAAHTLHMIFYYRPAPSTLTREKLYESLSDVLSHYPAVTGRLVRDGADKWAVKCNDAGVRMHDAKVALTLDEWFKSATAEDERDLTYWEPMVEDPSIWSPFYIQITEFKDNAFAIGLSLPHMHADPACAALVIKAWGDAHRRSYIVNPPFFHPPGLLPRPQPNLSTQTAKFLANKSQMAAAASTTTTRCRMSSATFRFSEEAVKSCFSQMHSADDDCTKTTPFDILAALFWLSISSSSSGGPAAALTLCVEFRKSMHAPLPYGFFGNALHFSKVEADLTSGWDSVAAAINRHLAGLEEEAYWSGIEWLNGNAQKPFQMYGPELTFIKMDHLLAYGAVFEKEGGGGKPVHVACRLGGVEGEGVVIVMPAAEEGMGRTVAVTLPEEAMEKLCKDDNILRHGPTIMFRG</sequence>
<dbReference type="Pfam" id="PF02458">
    <property type="entry name" value="Transferase"/>
    <property type="match status" value="1"/>
</dbReference>
<keyword evidence="3" id="KW-0012">Acyltransferase</keyword>
<dbReference type="Proteomes" id="UP001140949">
    <property type="component" value="Unassembled WGS sequence"/>
</dbReference>
<gene>
    <name evidence="4" type="ORF">M6B38_107140</name>
</gene>
<dbReference type="InterPro" id="IPR050317">
    <property type="entry name" value="Plant_Fungal_Acyltransferase"/>
</dbReference>
<dbReference type="AlphaFoldDB" id="A0AAX6ERL6"/>
<dbReference type="Gene3D" id="3.30.559.10">
    <property type="entry name" value="Chloramphenicol acetyltransferase-like domain"/>
    <property type="match status" value="2"/>
</dbReference>
<evidence type="ECO:0000256" key="3">
    <source>
        <dbReference type="ARBA" id="ARBA00023315"/>
    </source>
</evidence>
<evidence type="ECO:0000256" key="1">
    <source>
        <dbReference type="ARBA" id="ARBA00009861"/>
    </source>
</evidence>
<accession>A0AAX6ERL6</accession>
<evidence type="ECO:0000256" key="2">
    <source>
        <dbReference type="ARBA" id="ARBA00022679"/>
    </source>
</evidence>
<dbReference type="GO" id="GO:0016747">
    <property type="term" value="F:acyltransferase activity, transferring groups other than amino-acyl groups"/>
    <property type="evidence" value="ECO:0007669"/>
    <property type="project" value="TreeGrafter"/>
</dbReference>
<dbReference type="PANTHER" id="PTHR31642">
    <property type="entry name" value="TRICHOTHECENE 3-O-ACETYLTRANSFERASE"/>
    <property type="match status" value="1"/>
</dbReference>
<organism evidence="4 5">
    <name type="scientific">Iris pallida</name>
    <name type="common">Sweet iris</name>
    <dbReference type="NCBI Taxonomy" id="29817"/>
    <lineage>
        <taxon>Eukaryota</taxon>
        <taxon>Viridiplantae</taxon>
        <taxon>Streptophyta</taxon>
        <taxon>Embryophyta</taxon>
        <taxon>Tracheophyta</taxon>
        <taxon>Spermatophyta</taxon>
        <taxon>Magnoliopsida</taxon>
        <taxon>Liliopsida</taxon>
        <taxon>Asparagales</taxon>
        <taxon>Iridaceae</taxon>
        <taxon>Iridoideae</taxon>
        <taxon>Irideae</taxon>
        <taxon>Iris</taxon>
    </lineage>
</organism>
<evidence type="ECO:0000313" key="5">
    <source>
        <dbReference type="Proteomes" id="UP001140949"/>
    </source>
</evidence>
<keyword evidence="5" id="KW-1185">Reference proteome</keyword>
<reference evidence="4" key="1">
    <citation type="journal article" date="2023" name="GigaByte">
        <title>Genome assembly of the bearded iris, Iris pallida Lam.</title>
        <authorList>
            <person name="Bruccoleri R.E."/>
            <person name="Oakeley E.J."/>
            <person name="Faust A.M.E."/>
            <person name="Altorfer M."/>
            <person name="Dessus-Babus S."/>
            <person name="Burckhardt D."/>
            <person name="Oertli M."/>
            <person name="Naumann U."/>
            <person name="Petersen F."/>
            <person name="Wong J."/>
        </authorList>
    </citation>
    <scope>NUCLEOTIDE SEQUENCE</scope>
    <source>
        <strain evidence="4">GSM-AAB239-AS_SAM_17_03QT</strain>
    </source>
</reference>
<keyword evidence="2 4" id="KW-0808">Transferase</keyword>
<name>A0AAX6ERL6_IRIPA</name>
<dbReference type="EMBL" id="JANAVB010034420">
    <property type="protein sequence ID" value="KAJ6806714.1"/>
    <property type="molecule type" value="Genomic_DNA"/>
</dbReference>
<proteinExistence type="inferred from homology"/>
<comment type="similarity">
    <text evidence="1">Belongs to the plant acyltransferase family.</text>
</comment>
<dbReference type="PANTHER" id="PTHR31642:SF316">
    <property type="entry name" value="PROTEIN ECERIFERUM 26-LIKE"/>
    <property type="match status" value="1"/>
</dbReference>
<evidence type="ECO:0000313" key="4">
    <source>
        <dbReference type="EMBL" id="KAJ6806714.1"/>
    </source>
</evidence>